<evidence type="ECO:0000256" key="1">
    <source>
        <dbReference type="SAM" id="MobiDB-lite"/>
    </source>
</evidence>
<feature type="compositionally biased region" description="Low complexity" evidence="1">
    <location>
        <begin position="36"/>
        <end position="68"/>
    </location>
</feature>
<evidence type="ECO:0000313" key="4">
    <source>
        <dbReference type="Proteomes" id="UP000077701"/>
    </source>
</evidence>
<evidence type="ECO:0000259" key="2">
    <source>
        <dbReference type="Pfam" id="PF24837"/>
    </source>
</evidence>
<name>A0A171CE51_9ACTN</name>
<dbReference type="AlphaFoldDB" id="A0A171CE51"/>
<comment type="caution">
    <text evidence="3">The sequence shown here is derived from an EMBL/GenBank/DDBJ whole genome shotgun (WGS) entry which is preliminary data.</text>
</comment>
<dbReference type="RefSeq" id="WP_197286983.1">
    <property type="nucleotide sequence ID" value="NZ_BDCX01000004.1"/>
</dbReference>
<sequence length="229" mass="23367">MNRSRAALVIIPLALLTGCGGSTGQADPAGRTTGITGSPSSGVASTAGTGSAPPDAQDPPAAQDSPGARTPQGRTSAPQAPPTGPEPPTSTAAVRVERHPDEPPLVTGVRFAEHGGYDRVVIDFRGDLPGYTVDWVSELVQDGSGEPIDVEGGAYLQVTMLPANAHTESGTPTLTGGPILQAGLGNVRSVVKTGDFEAVVGVGIVLERRAGFRVTEQKQPNRLVIDVAH</sequence>
<feature type="region of interest" description="Disordered" evidence="1">
    <location>
        <begin position="22"/>
        <end position="93"/>
    </location>
</feature>
<protein>
    <submittedName>
        <fullName evidence="3">Peptidoglycan-binding protein</fullName>
    </submittedName>
</protein>
<reference evidence="3 4" key="1">
    <citation type="journal article" date="2016" name="Genome Announc.">
        <title>Draft Genome Sequence of Planomonospora sphaerica JCM9374, a Rare Actinomycete.</title>
        <authorList>
            <person name="Dohra H."/>
            <person name="Suzuki T."/>
            <person name="Inoue Y."/>
            <person name="Kodani S."/>
        </authorList>
    </citation>
    <scope>NUCLEOTIDE SEQUENCE [LARGE SCALE GENOMIC DNA]</scope>
    <source>
        <strain evidence="3 4">JCM 9374</strain>
    </source>
</reference>
<feature type="domain" description="AMIN-like" evidence="2">
    <location>
        <begin position="105"/>
        <end position="229"/>
    </location>
</feature>
<accession>A0A171CE51</accession>
<dbReference type="Proteomes" id="UP000077701">
    <property type="component" value="Unassembled WGS sequence"/>
</dbReference>
<dbReference type="Pfam" id="PF24837">
    <property type="entry name" value="AMIN-like"/>
    <property type="match status" value="1"/>
</dbReference>
<dbReference type="InterPro" id="IPR056303">
    <property type="entry name" value="AMIN-like"/>
</dbReference>
<keyword evidence="4" id="KW-1185">Reference proteome</keyword>
<feature type="compositionally biased region" description="Pro residues" evidence="1">
    <location>
        <begin position="79"/>
        <end position="88"/>
    </location>
</feature>
<proteinExistence type="predicted"/>
<reference evidence="4" key="2">
    <citation type="submission" date="2016-04" db="EMBL/GenBank/DDBJ databases">
        <title>Planomonospora sphaerica JCM9374 whole genome shotgun sequence.</title>
        <authorList>
            <person name="Suzuki T."/>
            <person name="Dohra H."/>
            <person name="Kodani S."/>
        </authorList>
    </citation>
    <scope>NUCLEOTIDE SEQUENCE [LARGE SCALE GENOMIC DNA]</scope>
    <source>
        <strain evidence="4">JCM 9374</strain>
    </source>
</reference>
<dbReference type="STRING" id="161355.PS9374_02220"/>
<dbReference type="EMBL" id="BDCX01000004">
    <property type="protein sequence ID" value="GAT66570.1"/>
    <property type="molecule type" value="Genomic_DNA"/>
</dbReference>
<dbReference type="PROSITE" id="PS51257">
    <property type="entry name" value="PROKAR_LIPOPROTEIN"/>
    <property type="match status" value="1"/>
</dbReference>
<evidence type="ECO:0000313" key="3">
    <source>
        <dbReference type="EMBL" id="GAT66570.1"/>
    </source>
</evidence>
<organism evidence="3 4">
    <name type="scientific">Planomonospora sphaerica</name>
    <dbReference type="NCBI Taxonomy" id="161355"/>
    <lineage>
        <taxon>Bacteria</taxon>
        <taxon>Bacillati</taxon>
        <taxon>Actinomycetota</taxon>
        <taxon>Actinomycetes</taxon>
        <taxon>Streptosporangiales</taxon>
        <taxon>Streptosporangiaceae</taxon>
        <taxon>Planomonospora</taxon>
    </lineage>
</organism>
<gene>
    <name evidence="3" type="ORF">PS9374_02220</name>
</gene>